<dbReference type="InterPro" id="IPR057601">
    <property type="entry name" value="Oar-like_b-barrel"/>
</dbReference>
<evidence type="ECO:0000313" key="7">
    <source>
        <dbReference type="Proteomes" id="UP001597525"/>
    </source>
</evidence>
<dbReference type="Gene3D" id="2.60.40.1120">
    <property type="entry name" value="Carboxypeptidase-like, regulatory domain"/>
    <property type="match status" value="1"/>
</dbReference>
<dbReference type="SUPFAM" id="SSF49464">
    <property type="entry name" value="Carboxypeptidase regulatory domain-like"/>
    <property type="match status" value="1"/>
</dbReference>
<feature type="domain" description="TonB-dependent transporter Oar-like beta-barrel" evidence="5">
    <location>
        <begin position="352"/>
        <end position="999"/>
    </location>
</feature>
<dbReference type="EMBL" id="JBHUPB010000009">
    <property type="protein sequence ID" value="MFD2968573.1"/>
    <property type="molecule type" value="Genomic_DNA"/>
</dbReference>
<keyword evidence="2" id="KW-0472">Membrane</keyword>
<evidence type="ECO:0000256" key="2">
    <source>
        <dbReference type="ARBA" id="ARBA00023136"/>
    </source>
</evidence>
<dbReference type="Pfam" id="PF25183">
    <property type="entry name" value="OMP_b-brl_4"/>
    <property type="match status" value="2"/>
</dbReference>
<evidence type="ECO:0000256" key="1">
    <source>
        <dbReference type="ARBA" id="ARBA00004442"/>
    </source>
</evidence>
<evidence type="ECO:0000256" key="4">
    <source>
        <dbReference type="SAM" id="SignalP"/>
    </source>
</evidence>
<gene>
    <name evidence="6" type="ORF">ACFS7Y_14330</name>
</gene>
<dbReference type="InterPro" id="IPR036942">
    <property type="entry name" value="Beta-barrel_TonB_sf"/>
</dbReference>
<dbReference type="Gene3D" id="2.40.170.20">
    <property type="entry name" value="TonB-dependent receptor, beta-barrel domain"/>
    <property type="match status" value="1"/>
</dbReference>
<evidence type="ECO:0000256" key="3">
    <source>
        <dbReference type="ARBA" id="ARBA00023237"/>
    </source>
</evidence>
<dbReference type="SUPFAM" id="SSF56935">
    <property type="entry name" value="Porins"/>
    <property type="match status" value="1"/>
</dbReference>
<dbReference type="InterPro" id="IPR008969">
    <property type="entry name" value="CarboxyPept-like_regulatory"/>
</dbReference>
<reference evidence="7" key="1">
    <citation type="journal article" date="2019" name="Int. J. Syst. Evol. Microbiol.">
        <title>The Global Catalogue of Microorganisms (GCM) 10K type strain sequencing project: providing services to taxonomists for standard genome sequencing and annotation.</title>
        <authorList>
            <consortium name="The Broad Institute Genomics Platform"/>
            <consortium name="The Broad Institute Genome Sequencing Center for Infectious Disease"/>
            <person name="Wu L."/>
            <person name="Ma J."/>
        </authorList>
    </citation>
    <scope>NUCLEOTIDE SEQUENCE [LARGE SCALE GENOMIC DNA]</scope>
    <source>
        <strain evidence="7">KCTC 22814</strain>
    </source>
</reference>
<sequence>MRKFLTLLLLTGLTLGLFSSRVLAQATNASIVGVITDANNQPVGGASITVRNESTGFTTSTSTNTNGEYLFQQLPLGKPYTITVQHLLYAQAVEKGYGLNQGDLLRLNFSMKETNNMLDAVEVSASSNLKNTIRNLGASTAVTSRDLERLPVNGRNFTSLINLSPLSNGNQLSGQIATSTNYSIDGMTSRGPLSGGTTNRGPYSVSMEAIREFEIATNQYDVTYGRAGGGTISTVTKSGTNTFTGSVFAYGRTAGLASPYDIRGNRIDQEYSTYQFGFSLGGPIVKDKAHFFVALDQQQDSRPFYIADIRTPADETRLNITQSTLDQFLSIARNKYGVAESQQIGAFDRKRPTTTLFARVDWQLSDKNLLTVRNNYVRDMNNYGVSDNSAINIYEVYGSHLSTDNSLMASLRTSIAPKVTNELKAQYLYTLDDGRPNAQLPSSNIPRAIVQQLESTIDGKTVNTTVQLGGQRYLPEVFKNHVFQLVDNLYYTKNKINYTFGVDLMYTKLSSLATSEMNGRYYFSGMDNFNNLTPFRYAREVSLVDDPTVNQSVLNSGVYAQAQSNLGSGLDLTVGVRADYTHYFDKPTFNQAVYDALKLSTDNGVTTFQLQPRFQLTWDIGEQQRDILRVGAGIFGSNLNNYSMVNNMLNDGTKVASVDISGAQVPTPNFPGYRADPLSAPGQELFNLPGVQKVSTINMNSKDIKVPTLYKANLSYNRFISDRFRVGATFLMSFARNNYMYVDRNMKNDPFFRLANEGNRGVFVPVTGINPTNGAADWTTGRESTAVSRVLELVSEGKINQYAIVLDATARYYKDGEITASYTWNDTKDNTSYNGNVANTATLDLMVADDPRDLSTMAYSNNHFRNKIVVYGTLPSFYGVSFGVRYSGIGGTRYSLAVNGNVNGDFVNSNDLAFVFDPNNSNNSQAIREGIQNILNNPEADQRFKDYLSGRLGQMAERNGVENGFYGVWDIRASKKFKIHRTHSIEISADVFNFANLLNKEWGVDHSLTKQNLMTIRSFDAAAQQYNYQINPNAGVSNLAGNPYQIQLGLRYSF</sequence>
<comment type="subcellular location">
    <subcellularLocation>
        <location evidence="1">Cell outer membrane</location>
    </subcellularLocation>
</comment>
<feature type="chain" id="PRO_5046794569" evidence="4">
    <location>
        <begin position="25"/>
        <end position="1054"/>
    </location>
</feature>
<dbReference type="Pfam" id="PF13620">
    <property type="entry name" value="CarboxypepD_reg"/>
    <property type="match status" value="1"/>
</dbReference>
<dbReference type="RefSeq" id="WP_320185238.1">
    <property type="nucleotide sequence ID" value="NZ_CP138332.1"/>
</dbReference>
<keyword evidence="7" id="KW-1185">Reference proteome</keyword>
<accession>A0ABW6BGA3</accession>
<proteinExistence type="predicted"/>
<protein>
    <submittedName>
        <fullName evidence="6">Carboxypeptidase regulatory-like domain-containing protein</fullName>
    </submittedName>
</protein>
<name>A0ABW6BGA3_9SPHI</name>
<feature type="signal peptide" evidence="4">
    <location>
        <begin position="1"/>
        <end position="24"/>
    </location>
</feature>
<keyword evidence="3" id="KW-0998">Cell outer membrane</keyword>
<evidence type="ECO:0000313" key="6">
    <source>
        <dbReference type="EMBL" id="MFD2968573.1"/>
    </source>
</evidence>
<keyword evidence="4" id="KW-0732">Signal</keyword>
<feature type="domain" description="TonB-dependent transporter Oar-like beta-barrel" evidence="5">
    <location>
        <begin position="235"/>
        <end position="302"/>
    </location>
</feature>
<dbReference type="Proteomes" id="UP001597525">
    <property type="component" value="Unassembled WGS sequence"/>
</dbReference>
<organism evidence="6 7">
    <name type="scientific">Sphingobacterium bambusae</name>
    <dbReference type="NCBI Taxonomy" id="662858"/>
    <lineage>
        <taxon>Bacteria</taxon>
        <taxon>Pseudomonadati</taxon>
        <taxon>Bacteroidota</taxon>
        <taxon>Sphingobacteriia</taxon>
        <taxon>Sphingobacteriales</taxon>
        <taxon>Sphingobacteriaceae</taxon>
        <taxon>Sphingobacterium</taxon>
    </lineage>
</organism>
<comment type="caution">
    <text evidence="6">The sequence shown here is derived from an EMBL/GenBank/DDBJ whole genome shotgun (WGS) entry which is preliminary data.</text>
</comment>
<evidence type="ECO:0000259" key="5">
    <source>
        <dbReference type="Pfam" id="PF25183"/>
    </source>
</evidence>